<dbReference type="PANTHER" id="PTHR45458">
    <property type="entry name" value="SHORT-CHAIN DEHYDROGENASE/REDUCTASE SDR"/>
    <property type="match status" value="1"/>
</dbReference>
<proteinExistence type="predicted"/>
<dbReference type="EMBL" id="JADNRY010000050">
    <property type="protein sequence ID" value="KAF9069496.1"/>
    <property type="molecule type" value="Genomic_DNA"/>
</dbReference>
<protein>
    <submittedName>
        <fullName evidence="1">Uncharacterized protein</fullName>
    </submittedName>
</protein>
<dbReference type="Proteomes" id="UP000772434">
    <property type="component" value="Unassembled WGS sequence"/>
</dbReference>
<reference evidence="1" key="1">
    <citation type="submission" date="2020-11" db="EMBL/GenBank/DDBJ databases">
        <authorList>
            <consortium name="DOE Joint Genome Institute"/>
            <person name="Ahrendt S."/>
            <person name="Riley R."/>
            <person name="Andreopoulos W."/>
            <person name="Labutti K."/>
            <person name="Pangilinan J."/>
            <person name="Ruiz-Duenas F.J."/>
            <person name="Barrasa J.M."/>
            <person name="Sanchez-Garcia M."/>
            <person name="Camarero S."/>
            <person name="Miyauchi S."/>
            <person name="Serrano A."/>
            <person name="Linde D."/>
            <person name="Babiker R."/>
            <person name="Drula E."/>
            <person name="Ayuso-Fernandez I."/>
            <person name="Pacheco R."/>
            <person name="Padilla G."/>
            <person name="Ferreira P."/>
            <person name="Barriuso J."/>
            <person name="Kellner H."/>
            <person name="Castanera R."/>
            <person name="Alfaro M."/>
            <person name="Ramirez L."/>
            <person name="Pisabarro A.G."/>
            <person name="Kuo A."/>
            <person name="Tritt A."/>
            <person name="Lipzen A."/>
            <person name="He G."/>
            <person name="Yan M."/>
            <person name="Ng V."/>
            <person name="Cullen D."/>
            <person name="Martin F."/>
            <person name="Rosso M.-N."/>
            <person name="Henrissat B."/>
            <person name="Hibbett D."/>
            <person name="Martinez A.T."/>
            <person name="Grigoriev I.V."/>
        </authorList>
    </citation>
    <scope>NUCLEOTIDE SEQUENCE</scope>
    <source>
        <strain evidence="1">AH 40177</strain>
    </source>
</reference>
<dbReference type="PANTHER" id="PTHR45458:SF2">
    <property type="entry name" value="OXIDOREDUCTASE, SHORT CHAIN DEHYDROGENASE_REDUCTASE FAMILY SUPERFAMILY (AFU_ORTHOLOGUE AFUA_3G13450)"/>
    <property type="match status" value="1"/>
</dbReference>
<dbReference type="InterPro" id="IPR002347">
    <property type="entry name" value="SDR_fam"/>
</dbReference>
<name>A0A9P5U7Z0_9AGAR</name>
<dbReference type="AlphaFoldDB" id="A0A9P5U7Z0"/>
<evidence type="ECO:0000313" key="1">
    <source>
        <dbReference type="EMBL" id="KAF9069496.1"/>
    </source>
</evidence>
<dbReference type="InterPro" id="IPR052184">
    <property type="entry name" value="SDR_enzymes"/>
</dbReference>
<dbReference type="SUPFAM" id="SSF51735">
    <property type="entry name" value="NAD(P)-binding Rossmann-fold domains"/>
    <property type="match status" value="1"/>
</dbReference>
<keyword evidence="2" id="KW-1185">Reference proteome</keyword>
<sequence>MPIALVIGASRGLGLELAKNLHSKNFQVFATMRSPERHIRKDLKQAGAELSDEINIVPSIDLAQEDAGERIVTYLKSELGLGVGEEKQLDLVIMNAGVFKSDTLEEPNFENLLEMHKVVSIAPFMVASHLVRSSLLAKPSKFILITSEGGSIALRTKEEGAGNYGHHSSKAAANMVGKLLANDLMDKEITVGMIHPGFMKTDMTKGVGYDKFYESGGAVEASEAAETTVEFILNELPHRLTGSFWAPRGPRDIGQAERVLVPIMGKDLPTPLPLPCLSVFACDNLDLGCIDKVVAFHLKRSVLDDKSPNVVAKTMLLKIRRHEKHRYLLENLHGQLRRN</sequence>
<dbReference type="PRINTS" id="PR00081">
    <property type="entry name" value="GDHRDH"/>
</dbReference>
<comment type="caution">
    <text evidence="1">The sequence shown here is derived from an EMBL/GenBank/DDBJ whole genome shotgun (WGS) entry which is preliminary data.</text>
</comment>
<evidence type="ECO:0000313" key="2">
    <source>
        <dbReference type="Proteomes" id="UP000772434"/>
    </source>
</evidence>
<accession>A0A9P5U7Z0</accession>
<dbReference type="OrthoDB" id="7289984at2759"/>
<dbReference type="Gene3D" id="3.40.50.720">
    <property type="entry name" value="NAD(P)-binding Rossmann-like Domain"/>
    <property type="match status" value="1"/>
</dbReference>
<gene>
    <name evidence="1" type="ORF">BDP27DRAFT_1402592</name>
</gene>
<dbReference type="Pfam" id="PF00106">
    <property type="entry name" value="adh_short"/>
    <property type="match status" value="1"/>
</dbReference>
<dbReference type="InterPro" id="IPR036291">
    <property type="entry name" value="NAD(P)-bd_dom_sf"/>
</dbReference>
<organism evidence="1 2">
    <name type="scientific">Rhodocollybia butyracea</name>
    <dbReference type="NCBI Taxonomy" id="206335"/>
    <lineage>
        <taxon>Eukaryota</taxon>
        <taxon>Fungi</taxon>
        <taxon>Dikarya</taxon>
        <taxon>Basidiomycota</taxon>
        <taxon>Agaricomycotina</taxon>
        <taxon>Agaricomycetes</taxon>
        <taxon>Agaricomycetidae</taxon>
        <taxon>Agaricales</taxon>
        <taxon>Marasmiineae</taxon>
        <taxon>Omphalotaceae</taxon>
        <taxon>Rhodocollybia</taxon>
    </lineage>
</organism>
<dbReference type="GO" id="GO:0016616">
    <property type="term" value="F:oxidoreductase activity, acting on the CH-OH group of donors, NAD or NADP as acceptor"/>
    <property type="evidence" value="ECO:0007669"/>
    <property type="project" value="TreeGrafter"/>
</dbReference>